<reference evidence="2 3" key="2">
    <citation type="submission" date="2020-04" db="EMBL/GenBank/DDBJ databases">
        <title>MicrobeNet Type strains.</title>
        <authorList>
            <person name="Nicholson A.C."/>
        </authorList>
    </citation>
    <scope>NUCLEOTIDE SEQUENCE [LARGE SCALE GENOMIC DNA]</scope>
    <source>
        <strain evidence="2 3">CCUG 54536</strain>
    </source>
</reference>
<organism evidence="2 3">
    <name type="scientific">Leuconostoc holzapfelii</name>
    <dbReference type="NCBI Taxonomy" id="434464"/>
    <lineage>
        <taxon>Bacteria</taxon>
        <taxon>Bacillati</taxon>
        <taxon>Bacillota</taxon>
        <taxon>Bacilli</taxon>
        <taxon>Lactobacillales</taxon>
        <taxon>Lactobacillaceae</taxon>
        <taxon>Leuconostoc</taxon>
    </lineage>
</organism>
<dbReference type="GO" id="GO:0016740">
    <property type="term" value="F:transferase activity"/>
    <property type="evidence" value="ECO:0007669"/>
    <property type="project" value="UniProtKB-KW"/>
</dbReference>
<evidence type="ECO:0000313" key="3">
    <source>
        <dbReference type="Proteomes" id="UP000590460"/>
    </source>
</evidence>
<dbReference type="AlphaFoldDB" id="A0A846ZGX0"/>
<protein>
    <submittedName>
        <fullName evidence="2">Phosphate acetyltransferase</fullName>
    </submittedName>
</protein>
<evidence type="ECO:0000313" key="2">
    <source>
        <dbReference type="EMBL" id="NKZ17733.1"/>
    </source>
</evidence>
<keyword evidence="2" id="KW-0808">Transferase</keyword>
<reference evidence="1 4" key="1">
    <citation type="submission" date="2018-08" db="EMBL/GenBank/DDBJ databases">
        <title>Draft genome sequences of Leuconostoc spp. and Weissella spp. with biocontrol potential.</title>
        <authorList>
            <person name="Lo R."/>
            <person name="Ho V.T.T."/>
            <person name="Turner M.S."/>
        </authorList>
    </citation>
    <scope>NUCLEOTIDE SEQUENCE [LARGE SCALE GENOMIC DNA]</scope>
    <source>
        <strain evidence="1 4">733</strain>
    </source>
</reference>
<evidence type="ECO:0000313" key="1">
    <source>
        <dbReference type="EMBL" id="MCT8389538.1"/>
    </source>
</evidence>
<comment type="caution">
    <text evidence="2">The sequence shown here is derived from an EMBL/GenBank/DDBJ whole genome shotgun (WGS) entry which is preliminary data.</text>
</comment>
<evidence type="ECO:0000313" key="4">
    <source>
        <dbReference type="Proteomes" id="UP001525857"/>
    </source>
</evidence>
<name>A0A846ZGX0_9LACO</name>
<gene>
    <name evidence="1" type="ORF">D0501_05555</name>
    <name evidence="2" type="ORF">HF966_00790</name>
</gene>
<keyword evidence="4" id="KW-1185">Reference proteome</keyword>
<dbReference type="Proteomes" id="UP000590460">
    <property type="component" value="Unassembled WGS sequence"/>
</dbReference>
<dbReference type="EMBL" id="QVOV01000008">
    <property type="protein sequence ID" value="MCT8389538.1"/>
    <property type="molecule type" value="Genomic_DNA"/>
</dbReference>
<sequence>MAQHHVKLATLKFYDMADRYILRVGDQHISLAEPIANQLLTTLANLSHVEMTTENAHPAAIIHFP</sequence>
<accession>A0A846ZGX0</accession>
<dbReference type="EMBL" id="JAAXPO010000001">
    <property type="protein sequence ID" value="NKZ17733.1"/>
    <property type="molecule type" value="Genomic_DNA"/>
</dbReference>
<proteinExistence type="predicted"/>
<dbReference type="Proteomes" id="UP001525857">
    <property type="component" value="Unassembled WGS sequence"/>
</dbReference>